<gene>
    <name evidence="1" type="ORF">BECKLFY1418C_GA0070996_10328</name>
</gene>
<sequence length="67" mass="7628">MKTMLLEIEDTLYDRLMAFIEQLPPLASTRQVRVLDEKQATEQSALSVEEAVDYVLGKNAELCERLA</sequence>
<proteinExistence type="predicted"/>
<name>A0A450WKA5_9GAMM</name>
<dbReference type="AlphaFoldDB" id="A0A450WKA5"/>
<reference evidence="1" key="1">
    <citation type="submission" date="2019-02" db="EMBL/GenBank/DDBJ databases">
        <authorList>
            <person name="Gruber-Vodicka R. H."/>
            <person name="Seah K. B. B."/>
        </authorList>
    </citation>
    <scope>NUCLEOTIDE SEQUENCE</scope>
    <source>
        <strain evidence="1">BECK_BY7</strain>
    </source>
</reference>
<organism evidence="1">
    <name type="scientific">Candidatus Kentrum sp. LFY</name>
    <dbReference type="NCBI Taxonomy" id="2126342"/>
    <lineage>
        <taxon>Bacteria</taxon>
        <taxon>Pseudomonadati</taxon>
        <taxon>Pseudomonadota</taxon>
        <taxon>Gammaproteobacteria</taxon>
        <taxon>Candidatus Kentrum</taxon>
    </lineage>
</organism>
<accession>A0A450WKA5</accession>
<dbReference type="EMBL" id="CAADFN010000032">
    <property type="protein sequence ID" value="VFK17462.1"/>
    <property type="molecule type" value="Genomic_DNA"/>
</dbReference>
<evidence type="ECO:0000313" key="1">
    <source>
        <dbReference type="EMBL" id="VFK17462.1"/>
    </source>
</evidence>
<protein>
    <submittedName>
        <fullName evidence="1">Uncharacterized protein</fullName>
    </submittedName>
</protein>